<dbReference type="Proteomes" id="UP000530670">
    <property type="component" value="Unassembled WGS sequence"/>
</dbReference>
<gene>
    <name evidence="3" type="ORF">FTJAE_5299</name>
</gene>
<evidence type="ECO:0000313" key="4">
    <source>
        <dbReference type="Proteomes" id="UP000530670"/>
    </source>
</evidence>
<evidence type="ECO:0000256" key="1">
    <source>
        <dbReference type="ARBA" id="ARBA00023242"/>
    </source>
</evidence>
<feature type="domain" description="Xylanolytic transcriptional activator regulatory" evidence="2">
    <location>
        <begin position="266"/>
        <end position="385"/>
    </location>
</feature>
<keyword evidence="4" id="KW-1185">Reference proteome</keyword>
<dbReference type="GO" id="GO:0003677">
    <property type="term" value="F:DNA binding"/>
    <property type="evidence" value="ECO:0007669"/>
    <property type="project" value="InterPro"/>
</dbReference>
<keyword evidence="1" id="KW-0539">Nucleus</keyword>
<dbReference type="AlphaFoldDB" id="A0A8H5RRC7"/>
<dbReference type="GO" id="GO:0006351">
    <property type="term" value="P:DNA-templated transcription"/>
    <property type="evidence" value="ECO:0007669"/>
    <property type="project" value="InterPro"/>
</dbReference>
<reference evidence="3 4" key="1">
    <citation type="submission" date="2020-05" db="EMBL/GenBank/DDBJ databases">
        <title>Identification and distribution of gene clusters putatively required for synthesis of sphingolipid metabolism inhibitors in phylogenetically diverse species of the filamentous fungus Fusarium.</title>
        <authorList>
            <person name="Kim H.-S."/>
            <person name="Busman M."/>
            <person name="Brown D.W."/>
            <person name="Divon H."/>
            <person name="Uhlig S."/>
            <person name="Proctor R.H."/>
        </authorList>
    </citation>
    <scope>NUCLEOTIDE SEQUENCE [LARGE SCALE GENOMIC DNA]</scope>
    <source>
        <strain evidence="3 4">NRRL 66243</strain>
    </source>
</reference>
<sequence>MILAQPLSSIIKLSSCYSTNTTYDCSILLNRVTHSHMSCPSPLRSLDNNREPSSITGFRRLVPAPVSTCENTGSGSGHGLPLPSYLPPRANPTKIACESCRKRKAKATRWDLKRKYDEVQERSSLYEQLYFLLTSLPDREAHGVFRRLREGADVATTMRQVQDGDLPLQPAWAPETRLHYEFPCSTSMPAALLSPDNPYLGSTIFEVTSHVLPLSPEQTEAWVNGFETINMTPCKIAGLMDPYIPDIQVSKWTSVEADDELLRTLLRSYFLHDYANYTCFQKDIFLQAMRDSDSRFCSPLLVNAVLAEACHSCRKATHLTWRSETLGYAFLTEAKRLLEQETSKCKLTTLHAAMVLHTIYTMNGMDQVGISYLLQAVQIAQDLKLFAPEQTEGRTRTARVFTAWALYRWQSLQAFHNLKAPLIRGPPATPMPDPDEEPLWYGELWLKYPPSLTLVPIHFAYVYRAQTELRVISNAITCIRFTGQKDARTLPASEVQRLQKVLDEWYIRLPEQIKSHRAVLPSQLIMHMEYCVLLFKVAEMAQEIEPPRTPTGEAVNNNAQPSKTVQYALRCLETVLRLYHLRHSFEHGDTYLTYFLSILAYSTIENMNRNSISPDDVKALETLRATLLLAVKGLYDQGQHVYVSSAICRLMRDRMTNADMTALRGSTTWKDDQALVPYYVRSTFPVTVVTLEEEWNLGAVEILAKKYDQLALEANEGDSSTAITPNEKSEKAG</sequence>
<name>A0A8H5RRC7_9HYPO</name>
<comment type="caution">
    <text evidence="3">The sequence shown here is derived from an EMBL/GenBank/DDBJ whole genome shotgun (WGS) entry which is preliminary data.</text>
</comment>
<dbReference type="Pfam" id="PF04082">
    <property type="entry name" value="Fungal_trans"/>
    <property type="match status" value="1"/>
</dbReference>
<dbReference type="CDD" id="cd12148">
    <property type="entry name" value="fungal_TF_MHR"/>
    <property type="match status" value="1"/>
</dbReference>
<dbReference type="GO" id="GO:0008270">
    <property type="term" value="F:zinc ion binding"/>
    <property type="evidence" value="ECO:0007669"/>
    <property type="project" value="InterPro"/>
</dbReference>
<proteinExistence type="predicted"/>
<protein>
    <submittedName>
        <fullName evidence="3">C6 transcription factor</fullName>
    </submittedName>
</protein>
<dbReference type="PANTHER" id="PTHR47256:SF1">
    <property type="entry name" value="ZN(II)2CYS6 TRANSCRIPTION FACTOR (EUROFUNG)"/>
    <property type="match status" value="1"/>
</dbReference>
<dbReference type="PANTHER" id="PTHR47256">
    <property type="entry name" value="ZN(II)2CYS6 TRANSCRIPTION FACTOR (EUROFUNG)-RELATED"/>
    <property type="match status" value="1"/>
</dbReference>
<dbReference type="GeneID" id="59304061"/>
<dbReference type="InterPro" id="IPR053187">
    <property type="entry name" value="Notoamide_regulator"/>
</dbReference>
<evidence type="ECO:0000259" key="2">
    <source>
        <dbReference type="Pfam" id="PF04082"/>
    </source>
</evidence>
<evidence type="ECO:0000313" key="3">
    <source>
        <dbReference type="EMBL" id="KAF5638394.1"/>
    </source>
</evidence>
<dbReference type="EMBL" id="JAAQRI010000102">
    <property type="protein sequence ID" value="KAF5638394.1"/>
    <property type="molecule type" value="Genomic_DNA"/>
</dbReference>
<organism evidence="3 4">
    <name type="scientific">Fusarium tjaetaba</name>
    <dbReference type="NCBI Taxonomy" id="1567544"/>
    <lineage>
        <taxon>Eukaryota</taxon>
        <taxon>Fungi</taxon>
        <taxon>Dikarya</taxon>
        <taxon>Ascomycota</taxon>
        <taxon>Pezizomycotina</taxon>
        <taxon>Sordariomycetes</taxon>
        <taxon>Hypocreomycetidae</taxon>
        <taxon>Hypocreales</taxon>
        <taxon>Nectriaceae</taxon>
        <taxon>Fusarium</taxon>
        <taxon>Fusarium fujikuroi species complex</taxon>
    </lineage>
</organism>
<dbReference type="OrthoDB" id="426882at2759"/>
<accession>A0A8H5RRC7</accession>
<dbReference type="RefSeq" id="XP_037207594.1">
    <property type="nucleotide sequence ID" value="XM_037351791.1"/>
</dbReference>
<dbReference type="InterPro" id="IPR007219">
    <property type="entry name" value="XnlR_reg_dom"/>
</dbReference>